<dbReference type="EMBL" id="LDRT01000152">
    <property type="protein sequence ID" value="KTR87920.1"/>
    <property type="molecule type" value="Genomic_DNA"/>
</dbReference>
<dbReference type="InterPro" id="IPR027417">
    <property type="entry name" value="P-loop_NTPase"/>
</dbReference>
<dbReference type="OrthoDB" id="3188010at2"/>
<sequence length="507" mass="57225">MRGSEEPRLWTRPLRPLTPETSLGFEVIEFARVFLRVALYPWQQWLLIHALELNTDGTFRFRRVIVLVARQNGKSLLAAVLAAWWLFVDADRFEERLPPFRFKVLGTAQNLDTAQDVWNLTGRWCDVENDGHVPSLAKAVQKLQRKNGQPGIYLRNGAHYEVRAASRKGGRGKSAARVLMDEMREQQTWDAWDSVAQTTKAVFNSQLWGISNAGDVRSVVLRKQRETRIAEIEDWLSRGLDELEAYANGELSAPTSALFEWSAPDGCRLDDVDAILQANPSIGYGEITVEMCLQDALDMLEASYRTEVLCQWVTSQVQSYISPRDWRPRRVLPEEISIARGSRTVWALDTSEEDMTWLAAAVLTTDGRPFVTTRVKRTGMLWVPKFMAELAEKSGHREVVVQGRGCRAAEFAPLLEEAGLVVHALEGGQFAHATARMRDRVRDRQLLIVEQPDIDTAVEGGVVMDYADNKAWSRRKSKPVDISGLIAESEALYGLEMLSPPPPPWLL</sequence>
<dbReference type="Proteomes" id="UP000075025">
    <property type="component" value="Unassembled WGS sequence"/>
</dbReference>
<name>A0A147ESV4_MICTE</name>
<organism evidence="1 2">
    <name type="scientific">Microbacterium testaceum</name>
    <name type="common">Aureobacterium testaceum</name>
    <name type="synonym">Brevibacterium testaceum</name>
    <dbReference type="NCBI Taxonomy" id="2033"/>
    <lineage>
        <taxon>Bacteria</taxon>
        <taxon>Bacillati</taxon>
        <taxon>Actinomycetota</taxon>
        <taxon>Actinomycetes</taxon>
        <taxon>Micrococcales</taxon>
        <taxon>Microbacteriaceae</taxon>
        <taxon>Microbacterium</taxon>
    </lineage>
</organism>
<evidence type="ECO:0008006" key="3">
    <source>
        <dbReference type="Google" id="ProtNLM"/>
    </source>
</evidence>
<dbReference type="Gene3D" id="3.40.50.300">
    <property type="entry name" value="P-loop containing nucleotide triphosphate hydrolases"/>
    <property type="match status" value="1"/>
</dbReference>
<reference evidence="1 2" key="1">
    <citation type="journal article" date="2016" name="Front. Microbiol.">
        <title>Genomic Resource of Rice Seed Associated Bacteria.</title>
        <authorList>
            <person name="Midha S."/>
            <person name="Bansal K."/>
            <person name="Sharma S."/>
            <person name="Kumar N."/>
            <person name="Patil P.P."/>
            <person name="Chaudhry V."/>
            <person name="Patil P.B."/>
        </authorList>
    </citation>
    <scope>NUCLEOTIDE SEQUENCE [LARGE SCALE GENOMIC DNA]</scope>
    <source>
        <strain evidence="1 2">NS220</strain>
    </source>
</reference>
<evidence type="ECO:0000313" key="2">
    <source>
        <dbReference type="Proteomes" id="UP000075025"/>
    </source>
</evidence>
<dbReference type="AlphaFoldDB" id="A0A147ESV4"/>
<comment type="caution">
    <text evidence="1">The sequence shown here is derived from an EMBL/GenBank/DDBJ whole genome shotgun (WGS) entry which is preliminary data.</text>
</comment>
<proteinExistence type="predicted"/>
<dbReference type="PATRIC" id="fig|2033.6.peg.997"/>
<accession>A0A147ESV4</accession>
<protein>
    <recommendedName>
        <fullName evidence="3">Terminase</fullName>
    </recommendedName>
</protein>
<evidence type="ECO:0000313" key="1">
    <source>
        <dbReference type="EMBL" id="KTR87920.1"/>
    </source>
</evidence>
<gene>
    <name evidence="1" type="ORF">NS220_16855</name>
</gene>